<comment type="caution">
    <text evidence="3">The sequence shown here is derived from an EMBL/GenBank/DDBJ whole genome shotgun (WGS) entry which is preliminary data.</text>
</comment>
<feature type="signal peptide" evidence="2">
    <location>
        <begin position="1"/>
        <end position="18"/>
    </location>
</feature>
<keyword evidence="2" id="KW-0732">Signal</keyword>
<dbReference type="EMBL" id="JABAHT010000870">
    <property type="protein sequence ID" value="KAF4651335.1"/>
    <property type="molecule type" value="Genomic_DNA"/>
</dbReference>
<sequence length="669" mass="72709">MRAPCSLLFFYLFKPVEGSSTEGSKSAKPFVTPDSLPAGTYRAVEQNGTICPELPRLVSFEMVITNGWRGQLASFNAEVLSMGSPAHHEPIRSERRGTLVWYAASTTSPLRRLGSLRLKKQPACFHVDPRGATNGFLGALYAQLQVKKASQLDRDLVICQTELGLIVGLGVNRKYDHRWETTDYGLILKPPSSGGNQFVAAPEVKTKPLFQLPCGGPLRELARKKEANAVYGERRAQPVIASGVQTGHDQLPSNIPKPLKYTLFVPPSTGPKVGFPRVGAPGQDEPLKWKFHQVTFGQPGSLDKKGGPCRGAGKRSSTARVGPDRVRQGTKKRLAHFLSGERSSKFLRKGKGTSGKHVSADSPTSSVDVWNFGVRCDRASESFGKPAEVPLEPSESARRGTVDHAIGTGSSTASADDSLLPVEFDDLWPDPEARSNDEWVEAIFDSAGSIQSEGNTAENHHEMDGRSTTEDEDDLLFPIQFDDLLPEAGAHSNDELVETLIDQARASYPPLPAVVSTGGWERGYAESHQEGADEMSSTSPSVPDGRYLVTDTGLDLVNMVAVSIRTDYPPHRRRAQLIFHILGLECPMTLPEVTAVYSEGCLRLDFSNENYELDLIILRDTLGFADISPSSFRICDEAGGGWSLMFDAGINGASGETTLSTVKLKLLET</sequence>
<feature type="region of interest" description="Disordered" evidence="1">
    <location>
        <begin position="449"/>
        <end position="472"/>
    </location>
</feature>
<organism evidence="3 4">
    <name type="scientific">Perkinsus olseni</name>
    <name type="common">Perkinsus atlanticus</name>
    <dbReference type="NCBI Taxonomy" id="32597"/>
    <lineage>
        <taxon>Eukaryota</taxon>
        <taxon>Sar</taxon>
        <taxon>Alveolata</taxon>
        <taxon>Perkinsozoa</taxon>
        <taxon>Perkinsea</taxon>
        <taxon>Perkinsida</taxon>
        <taxon>Perkinsidae</taxon>
        <taxon>Perkinsus</taxon>
    </lineage>
</organism>
<evidence type="ECO:0000313" key="4">
    <source>
        <dbReference type="Proteomes" id="UP000570595"/>
    </source>
</evidence>
<dbReference type="Proteomes" id="UP000570595">
    <property type="component" value="Unassembled WGS sequence"/>
</dbReference>
<proteinExistence type="predicted"/>
<accession>A0A7J6KVI9</accession>
<evidence type="ECO:0000313" key="3">
    <source>
        <dbReference type="EMBL" id="KAF4651335.1"/>
    </source>
</evidence>
<feature type="region of interest" description="Disordered" evidence="1">
    <location>
        <begin position="297"/>
        <end position="329"/>
    </location>
</feature>
<evidence type="ECO:0000256" key="1">
    <source>
        <dbReference type="SAM" id="MobiDB-lite"/>
    </source>
</evidence>
<feature type="compositionally biased region" description="Basic and acidic residues" evidence="1">
    <location>
        <begin position="458"/>
        <end position="469"/>
    </location>
</feature>
<name>A0A7J6KVI9_PEROL</name>
<gene>
    <name evidence="3" type="ORF">FOZ61_010566</name>
</gene>
<reference evidence="3 4" key="1">
    <citation type="submission" date="2020-04" db="EMBL/GenBank/DDBJ databases">
        <title>Perkinsus olseni comparative genomics.</title>
        <authorList>
            <person name="Bogema D.R."/>
        </authorList>
    </citation>
    <scope>NUCLEOTIDE SEQUENCE [LARGE SCALE GENOMIC DNA]</scope>
    <source>
        <strain evidence="3">ATCC PRA-179</strain>
    </source>
</reference>
<feature type="region of interest" description="Disordered" evidence="1">
    <location>
        <begin position="384"/>
        <end position="416"/>
    </location>
</feature>
<dbReference type="AlphaFoldDB" id="A0A7J6KVI9"/>
<protein>
    <submittedName>
        <fullName evidence="3">Uncharacterized protein</fullName>
    </submittedName>
</protein>
<feature type="chain" id="PRO_5029672336" evidence="2">
    <location>
        <begin position="19"/>
        <end position="669"/>
    </location>
</feature>
<evidence type="ECO:0000256" key="2">
    <source>
        <dbReference type="SAM" id="SignalP"/>
    </source>
</evidence>
<dbReference type="OrthoDB" id="10313280at2759"/>